<organism evidence="5 6">
    <name type="scientific">Flexivirga endophytica</name>
    <dbReference type="NCBI Taxonomy" id="1849103"/>
    <lineage>
        <taxon>Bacteria</taxon>
        <taxon>Bacillati</taxon>
        <taxon>Actinomycetota</taxon>
        <taxon>Actinomycetes</taxon>
        <taxon>Micrococcales</taxon>
        <taxon>Dermacoccaceae</taxon>
        <taxon>Flexivirga</taxon>
    </lineage>
</organism>
<keyword evidence="3" id="KW-0804">Transcription</keyword>
<keyword evidence="1" id="KW-0805">Transcription regulation</keyword>
<gene>
    <name evidence="5" type="ORF">GCM10011492_17380</name>
</gene>
<keyword evidence="6" id="KW-1185">Reference proteome</keyword>
<sequence length="312" mass="32776">MAELAGTPDVLDGPRARGAFLLRVLMEPPWALEITEESPLTMVAVLSGDSWLRRTDHPPQRLVAGDVLLVRGAARYLLSDEPTTVPDIRIGPGQACSGTDGRDLSDELATGVRAWGNDASGHDTMLVASYPAQAQLGTALAAALPEIALVSGADSPLLPVLVAEAARDALGQEAVLDRILDVVLISVVRDWAAGTPGGVAGLRVVADPAVAEAVRLIRSQPARAWTVDELAVSVGVSRSVLARRFQAVVGMPPIAYLAQWRLSLAADLLRDTDRTLASVSREVGYGSPFSLSTAFKKAYGVSPAAYRSEVSA</sequence>
<dbReference type="Gene3D" id="1.10.10.60">
    <property type="entry name" value="Homeodomain-like"/>
    <property type="match status" value="2"/>
</dbReference>
<dbReference type="Pfam" id="PF12833">
    <property type="entry name" value="HTH_18"/>
    <property type="match status" value="1"/>
</dbReference>
<dbReference type="InterPro" id="IPR009057">
    <property type="entry name" value="Homeodomain-like_sf"/>
</dbReference>
<dbReference type="SMART" id="SM00342">
    <property type="entry name" value="HTH_ARAC"/>
    <property type="match status" value="1"/>
</dbReference>
<dbReference type="Proteomes" id="UP000636793">
    <property type="component" value="Unassembled WGS sequence"/>
</dbReference>
<dbReference type="InterPro" id="IPR050204">
    <property type="entry name" value="AraC_XylS_family_regulators"/>
</dbReference>
<evidence type="ECO:0000313" key="5">
    <source>
        <dbReference type="EMBL" id="GGB27697.1"/>
    </source>
</evidence>
<dbReference type="GO" id="GO:0043565">
    <property type="term" value="F:sequence-specific DNA binding"/>
    <property type="evidence" value="ECO:0007669"/>
    <property type="project" value="InterPro"/>
</dbReference>
<dbReference type="InterPro" id="IPR032783">
    <property type="entry name" value="AraC_lig"/>
</dbReference>
<dbReference type="InterPro" id="IPR018060">
    <property type="entry name" value="HTH_AraC"/>
</dbReference>
<dbReference type="InterPro" id="IPR018062">
    <property type="entry name" value="HTH_AraC-typ_CS"/>
</dbReference>
<name>A0A916WRI0_9MICO</name>
<reference evidence="5" key="1">
    <citation type="journal article" date="2014" name="Int. J. Syst. Evol. Microbiol.">
        <title>Complete genome sequence of Corynebacterium casei LMG S-19264T (=DSM 44701T), isolated from a smear-ripened cheese.</title>
        <authorList>
            <consortium name="US DOE Joint Genome Institute (JGI-PGF)"/>
            <person name="Walter F."/>
            <person name="Albersmeier A."/>
            <person name="Kalinowski J."/>
            <person name="Ruckert C."/>
        </authorList>
    </citation>
    <scope>NUCLEOTIDE SEQUENCE</scope>
    <source>
        <strain evidence="5">CGMCC 1.15085</strain>
    </source>
</reference>
<dbReference type="Pfam" id="PF12852">
    <property type="entry name" value="Cupin_6"/>
    <property type="match status" value="1"/>
</dbReference>
<proteinExistence type="predicted"/>
<dbReference type="PANTHER" id="PTHR46796:SF13">
    <property type="entry name" value="HTH-TYPE TRANSCRIPTIONAL ACTIVATOR RHAS"/>
    <property type="match status" value="1"/>
</dbReference>
<dbReference type="GO" id="GO:0003700">
    <property type="term" value="F:DNA-binding transcription factor activity"/>
    <property type="evidence" value="ECO:0007669"/>
    <property type="project" value="InterPro"/>
</dbReference>
<evidence type="ECO:0000256" key="3">
    <source>
        <dbReference type="ARBA" id="ARBA00023163"/>
    </source>
</evidence>
<evidence type="ECO:0000313" key="6">
    <source>
        <dbReference type="Proteomes" id="UP000636793"/>
    </source>
</evidence>
<dbReference type="PROSITE" id="PS00041">
    <property type="entry name" value="HTH_ARAC_FAMILY_1"/>
    <property type="match status" value="1"/>
</dbReference>
<reference evidence="5" key="2">
    <citation type="submission" date="2020-09" db="EMBL/GenBank/DDBJ databases">
        <authorList>
            <person name="Sun Q."/>
            <person name="Zhou Y."/>
        </authorList>
    </citation>
    <scope>NUCLEOTIDE SEQUENCE</scope>
    <source>
        <strain evidence="5">CGMCC 1.15085</strain>
    </source>
</reference>
<protein>
    <submittedName>
        <fullName evidence="5">AraC family transcriptional regulator</fullName>
    </submittedName>
</protein>
<evidence type="ECO:0000259" key="4">
    <source>
        <dbReference type="PROSITE" id="PS01124"/>
    </source>
</evidence>
<keyword evidence="2" id="KW-0238">DNA-binding</keyword>
<evidence type="ECO:0000256" key="2">
    <source>
        <dbReference type="ARBA" id="ARBA00023125"/>
    </source>
</evidence>
<evidence type="ECO:0000256" key="1">
    <source>
        <dbReference type="ARBA" id="ARBA00023015"/>
    </source>
</evidence>
<comment type="caution">
    <text evidence="5">The sequence shown here is derived from an EMBL/GenBank/DDBJ whole genome shotgun (WGS) entry which is preliminary data.</text>
</comment>
<dbReference type="PROSITE" id="PS01124">
    <property type="entry name" value="HTH_ARAC_FAMILY_2"/>
    <property type="match status" value="1"/>
</dbReference>
<dbReference type="AlphaFoldDB" id="A0A916WRI0"/>
<dbReference type="EMBL" id="BMHI01000003">
    <property type="protein sequence ID" value="GGB27697.1"/>
    <property type="molecule type" value="Genomic_DNA"/>
</dbReference>
<feature type="domain" description="HTH araC/xylS-type" evidence="4">
    <location>
        <begin position="211"/>
        <end position="309"/>
    </location>
</feature>
<accession>A0A916WRI0</accession>
<dbReference type="PANTHER" id="PTHR46796">
    <property type="entry name" value="HTH-TYPE TRANSCRIPTIONAL ACTIVATOR RHAS-RELATED"/>
    <property type="match status" value="1"/>
</dbReference>
<dbReference type="SUPFAM" id="SSF46689">
    <property type="entry name" value="Homeodomain-like"/>
    <property type="match status" value="2"/>
</dbReference>